<evidence type="ECO:0000256" key="1">
    <source>
        <dbReference type="SAM" id="Phobius"/>
    </source>
</evidence>
<dbReference type="OrthoDB" id="9787129at2"/>
<keyword evidence="1" id="KW-0472">Membrane</keyword>
<dbReference type="GO" id="GO:0015128">
    <property type="term" value="F:gluconate transmembrane transporter activity"/>
    <property type="evidence" value="ECO:0007669"/>
    <property type="project" value="InterPro"/>
</dbReference>
<dbReference type="PANTHER" id="PTHR30354:SF26">
    <property type="entry name" value="TRANSPORTER, PUTATIVE-RELATED"/>
    <property type="match status" value="1"/>
</dbReference>
<evidence type="ECO:0000313" key="2">
    <source>
        <dbReference type="EMBL" id="SFF00748.1"/>
    </source>
</evidence>
<dbReference type="EMBL" id="FONN01000011">
    <property type="protein sequence ID" value="SFF00748.1"/>
    <property type="molecule type" value="Genomic_DNA"/>
</dbReference>
<protein>
    <submittedName>
        <fullName evidence="2">GntP family permease</fullName>
    </submittedName>
</protein>
<organism evidence="2 3">
    <name type="scientific">Paenibacillus algorifonticola</name>
    <dbReference type="NCBI Taxonomy" id="684063"/>
    <lineage>
        <taxon>Bacteria</taxon>
        <taxon>Bacillati</taxon>
        <taxon>Bacillota</taxon>
        <taxon>Bacilli</taxon>
        <taxon>Bacillales</taxon>
        <taxon>Paenibacillaceae</taxon>
        <taxon>Paenibacillus</taxon>
    </lineage>
</organism>
<dbReference type="GO" id="GO:0005886">
    <property type="term" value="C:plasma membrane"/>
    <property type="evidence" value="ECO:0007669"/>
    <property type="project" value="TreeGrafter"/>
</dbReference>
<keyword evidence="1" id="KW-1133">Transmembrane helix</keyword>
<proteinExistence type="predicted"/>
<keyword evidence="1" id="KW-0812">Transmembrane</keyword>
<keyword evidence="3" id="KW-1185">Reference proteome</keyword>
<evidence type="ECO:0000313" key="3">
    <source>
        <dbReference type="Proteomes" id="UP000183410"/>
    </source>
</evidence>
<dbReference type="Proteomes" id="UP000183410">
    <property type="component" value="Unassembled WGS sequence"/>
</dbReference>
<reference evidence="3" key="1">
    <citation type="submission" date="2016-10" db="EMBL/GenBank/DDBJ databases">
        <authorList>
            <person name="Varghese N."/>
            <person name="Submissions S."/>
        </authorList>
    </citation>
    <scope>NUCLEOTIDE SEQUENCE [LARGE SCALE GENOMIC DNA]</scope>
    <source>
        <strain evidence="3">CGMCC 1.10223</strain>
    </source>
</reference>
<name>A0A1I2F7L6_9BACL</name>
<dbReference type="InterPro" id="IPR003474">
    <property type="entry name" value="Glcn_transporter"/>
</dbReference>
<feature type="transmembrane region" description="Helical" evidence="1">
    <location>
        <begin position="60"/>
        <end position="78"/>
    </location>
</feature>
<gene>
    <name evidence="2" type="ORF">SAMN04487969_11166</name>
</gene>
<dbReference type="AlphaFoldDB" id="A0A1I2F7L6"/>
<feature type="transmembrane region" description="Helical" evidence="1">
    <location>
        <begin position="150"/>
        <end position="172"/>
    </location>
</feature>
<feature type="transmembrane region" description="Helical" evidence="1">
    <location>
        <begin position="98"/>
        <end position="120"/>
    </location>
</feature>
<dbReference type="PANTHER" id="PTHR30354">
    <property type="entry name" value="GNT FAMILY GLUCONATE TRANSPORTER"/>
    <property type="match status" value="1"/>
</dbReference>
<feature type="transmembrane region" description="Helical" evidence="1">
    <location>
        <begin position="23"/>
        <end position="53"/>
    </location>
</feature>
<sequence length="202" mass="21835">MRRPSLGAIFVKRSIGSEKNVHWAMMVVALICGIPLFIQVGIVLLIPLVFVIAKHTGTSLIKIGLSLITGLAVVHSLIPPHPAAMLAVSIFQADVGKTIMLALLVSLPAAAVAGPIYGTFISKRIKLEPNAELMAQFTENKQKELPGFGITLFTILLPVMLMLLATIVNLTLPETSSVRSVINFIGSPVVSLLIARRRWRLQ</sequence>
<dbReference type="Pfam" id="PF02447">
    <property type="entry name" value="GntP_permease"/>
    <property type="match status" value="1"/>
</dbReference>
<accession>A0A1I2F7L6</accession>
<feature type="transmembrane region" description="Helical" evidence="1">
    <location>
        <begin position="178"/>
        <end position="195"/>
    </location>
</feature>